<dbReference type="InterPro" id="IPR050832">
    <property type="entry name" value="Bact_Acetyltransf"/>
</dbReference>
<evidence type="ECO:0000256" key="2">
    <source>
        <dbReference type="ARBA" id="ARBA00023315"/>
    </source>
</evidence>
<dbReference type="PANTHER" id="PTHR43877">
    <property type="entry name" value="AMINOALKYLPHOSPHONATE N-ACETYLTRANSFERASE-RELATED-RELATED"/>
    <property type="match status" value="1"/>
</dbReference>
<feature type="domain" description="N-acetyltransferase" evidence="3">
    <location>
        <begin position="1"/>
        <end position="150"/>
    </location>
</feature>
<keyword evidence="5" id="KW-1185">Reference proteome</keyword>
<dbReference type="PROSITE" id="PS51186">
    <property type="entry name" value="GNAT"/>
    <property type="match status" value="1"/>
</dbReference>
<dbReference type="Proteomes" id="UP000787672">
    <property type="component" value="Unassembled WGS sequence"/>
</dbReference>
<evidence type="ECO:0000313" key="5">
    <source>
        <dbReference type="Proteomes" id="UP000787672"/>
    </source>
</evidence>
<dbReference type="InterPro" id="IPR000182">
    <property type="entry name" value="GNAT_dom"/>
</dbReference>
<reference evidence="4 5" key="1">
    <citation type="submission" date="2021-06" db="EMBL/GenBank/DDBJ databases">
        <authorList>
            <person name="Sun Q."/>
            <person name="Li D."/>
        </authorList>
    </citation>
    <scope>NUCLEOTIDE SEQUENCE [LARGE SCALE GENOMIC DNA]</scope>
    <source>
        <strain evidence="4 5">MSJ-2</strain>
    </source>
</reference>
<name>A0ABS6F6E0_9FIRM</name>
<protein>
    <submittedName>
        <fullName evidence="4">GNAT family N-acetyltransferase</fullName>
    </submittedName>
</protein>
<sequence>MEFRLANRDDLEALVENRMEFVQAVKGIDRKEDFRTKTRAFLSAHLEQPDFAAFIAVEEGRIAASCMACVFAVLPTEDLPAGRRARVMNVYTQPAHRRSGYAEALVRMMAEEMKRRGVEELRLECTEMGRPVYEKVGFEKLDNQMRLKLL</sequence>
<comment type="caution">
    <text evidence="4">The sequence shown here is derived from an EMBL/GenBank/DDBJ whole genome shotgun (WGS) entry which is preliminary data.</text>
</comment>
<dbReference type="CDD" id="cd04301">
    <property type="entry name" value="NAT_SF"/>
    <property type="match status" value="1"/>
</dbReference>
<organism evidence="4 5">
    <name type="scientific">Dysosmobacter acutus</name>
    <dbReference type="NCBI Taxonomy" id="2841504"/>
    <lineage>
        <taxon>Bacteria</taxon>
        <taxon>Bacillati</taxon>
        <taxon>Bacillota</taxon>
        <taxon>Clostridia</taxon>
        <taxon>Eubacteriales</taxon>
        <taxon>Oscillospiraceae</taxon>
        <taxon>Dysosmobacter</taxon>
    </lineage>
</organism>
<evidence type="ECO:0000259" key="3">
    <source>
        <dbReference type="PROSITE" id="PS51186"/>
    </source>
</evidence>
<dbReference type="RefSeq" id="WP_216558069.1">
    <property type="nucleotide sequence ID" value="NZ_JAHLQN010000001.1"/>
</dbReference>
<accession>A0ABS6F6E0</accession>
<keyword evidence="2" id="KW-0012">Acyltransferase</keyword>
<proteinExistence type="predicted"/>
<dbReference type="EMBL" id="JAHLQN010000001">
    <property type="protein sequence ID" value="MBU5625737.1"/>
    <property type="molecule type" value="Genomic_DNA"/>
</dbReference>
<gene>
    <name evidence="4" type="ORF">KQI82_02160</name>
</gene>
<evidence type="ECO:0000256" key="1">
    <source>
        <dbReference type="ARBA" id="ARBA00022679"/>
    </source>
</evidence>
<dbReference type="Pfam" id="PF00583">
    <property type="entry name" value="Acetyltransf_1"/>
    <property type="match status" value="1"/>
</dbReference>
<keyword evidence="1" id="KW-0808">Transferase</keyword>
<evidence type="ECO:0000313" key="4">
    <source>
        <dbReference type="EMBL" id="MBU5625737.1"/>
    </source>
</evidence>